<proteinExistence type="predicted"/>
<dbReference type="GO" id="GO:0003677">
    <property type="term" value="F:DNA binding"/>
    <property type="evidence" value="ECO:0007669"/>
    <property type="project" value="InterPro"/>
</dbReference>
<name>A0A7C1FFE5_9THEO</name>
<accession>A0A7C1FFE5</accession>
<dbReference type="GO" id="GO:0045892">
    <property type="term" value="P:negative regulation of DNA-templated transcription"/>
    <property type="evidence" value="ECO:0007669"/>
    <property type="project" value="UniProtKB-ARBA"/>
</dbReference>
<gene>
    <name evidence="1" type="ORF">ENQ35_02190</name>
</gene>
<evidence type="ECO:0000313" key="1">
    <source>
        <dbReference type="EMBL" id="HDW51539.1"/>
    </source>
</evidence>
<reference evidence="1" key="1">
    <citation type="journal article" date="2020" name="mSystems">
        <title>Genome- and Community-Level Interaction Insights into Carbon Utilization and Element Cycling Functions of Hydrothermarchaeota in Hydrothermal Sediment.</title>
        <authorList>
            <person name="Zhou Z."/>
            <person name="Liu Y."/>
            <person name="Xu W."/>
            <person name="Pan J."/>
            <person name="Luo Z.H."/>
            <person name="Li M."/>
        </authorList>
    </citation>
    <scope>NUCLEOTIDE SEQUENCE [LARGE SCALE GENOMIC DNA]</scope>
    <source>
        <strain evidence="1">SpSt-301</strain>
    </source>
</reference>
<protein>
    <submittedName>
        <fullName evidence="1">Transcriptional regulator</fullName>
    </submittedName>
</protein>
<organism evidence="1">
    <name type="scientific">Ammonifex degensii</name>
    <dbReference type="NCBI Taxonomy" id="42838"/>
    <lineage>
        <taxon>Bacteria</taxon>
        <taxon>Bacillati</taxon>
        <taxon>Bacillota</taxon>
        <taxon>Clostridia</taxon>
        <taxon>Thermoanaerobacterales</taxon>
        <taxon>Thermoanaerobacteraceae</taxon>
        <taxon>Ammonifex</taxon>
    </lineage>
</organism>
<dbReference type="InterPro" id="IPR038390">
    <property type="entry name" value="Metal_Tscrpt_repr_sf"/>
</dbReference>
<dbReference type="AlphaFoldDB" id="A0A7C1FFE5"/>
<dbReference type="GO" id="GO:0046872">
    <property type="term" value="F:metal ion binding"/>
    <property type="evidence" value="ECO:0007669"/>
    <property type="project" value="InterPro"/>
</dbReference>
<dbReference type="Gene3D" id="1.20.58.1000">
    <property type="entry name" value="Metal-sensitive repressor, helix protomer"/>
    <property type="match status" value="1"/>
</dbReference>
<dbReference type="CDD" id="cd10148">
    <property type="entry name" value="CsoR-like_DUF156"/>
    <property type="match status" value="1"/>
</dbReference>
<dbReference type="Pfam" id="PF02583">
    <property type="entry name" value="Trns_repr_metal"/>
    <property type="match status" value="1"/>
</dbReference>
<dbReference type="PANTHER" id="PTHR33677">
    <property type="entry name" value="TRANSCRIPTIONAL REPRESSOR FRMR-RELATED"/>
    <property type="match status" value="1"/>
</dbReference>
<dbReference type="EMBL" id="DSMV01000136">
    <property type="protein sequence ID" value="HDW51539.1"/>
    <property type="molecule type" value="Genomic_DNA"/>
</dbReference>
<dbReference type="PANTHER" id="PTHR33677:SF5">
    <property type="entry name" value="TRANSCRIPTIONAL REPRESSOR FRMR"/>
    <property type="match status" value="1"/>
</dbReference>
<comment type="caution">
    <text evidence="1">The sequence shown here is derived from an EMBL/GenBank/DDBJ whole genome shotgun (WGS) entry which is preliminary data.</text>
</comment>
<dbReference type="InterPro" id="IPR003735">
    <property type="entry name" value="Metal_Tscrpt_repr"/>
</dbReference>
<sequence>MQPEPTSREETERELLLRLKKIEGQVRGIARMIQEGRSCGEIILQLSAVKAAVSQVAVSTLACYLTEAVTEGATQGKDLKASVAEFIELFRKLT</sequence>